<dbReference type="SUPFAM" id="SSF53300">
    <property type="entry name" value="vWA-like"/>
    <property type="match status" value="2"/>
</dbReference>
<dbReference type="PANTHER" id="PTHR37947:SF2">
    <property type="entry name" value="VON WILLEBRAND FACTOR TYPE A"/>
    <property type="match status" value="1"/>
</dbReference>
<keyword evidence="2" id="KW-0812">Transmembrane</keyword>
<dbReference type="CDD" id="cd00198">
    <property type="entry name" value="vWFA"/>
    <property type="match status" value="1"/>
</dbReference>
<evidence type="ECO:0000256" key="2">
    <source>
        <dbReference type="SAM" id="Phobius"/>
    </source>
</evidence>
<dbReference type="Pfam" id="PF00092">
    <property type="entry name" value="VWA"/>
    <property type="match status" value="1"/>
</dbReference>
<comment type="caution">
    <text evidence="4">The sequence shown here is derived from an EMBL/GenBank/DDBJ whole genome shotgun (WGS) entry which is preliminary data.</text>
</comment>
<name>A0A537L4P2_9BACT</name>
<organism evidence="4 5">
    <name type="scientific">Candidatus Segetimicrobium genomatis</name>
    <dbReference type="NCBI Taxonomy" id="2569760"/>
    <lineage>
        <taxon>Bacteria</taxon>
        <taxon>Bacillati</taxon>
        <taxon>Candidatus Sysuimicrobiota</taxon>
        <taxon>Candidatus Sysuimicrobiia</taxon>
        <taxon>Candidatus Sysuimicrobiales</taxon>
        <taxon>Candidatus Segetimicrobiaceae</taxon>
        <taxon>Candidatus Segetimicrobium</taxon>
    </lineage>
</organism>
<sequence length="997" mass="104725">MGAAPARTRAGPACACAHAPAGGVGAVAARTAGGRRHGIPRVTSVQAIGVSAWCRTLGGASVNAVGVGTPAALFLLVLLPVVVVLARRRVAPRGALALRLLVVTLVITALASPYLSTRGGDLTVVFAVDLSDSVPAEQRQAAQEFVRSAARHRRPGDRVGLVTFGASAITEELPNPQPRLAFATQPVATATDLGQAIRAGLAALPEDGARRIVLLTDGNDNRGGLADALALARSDGVEVSAVPLAAGGAAEVLVDDVEAPQEVVAGEQFAVKVAVVATTAASVRLTITAGNTIVDRRTIEVPPGRTIVTVPQVARREGLLSYEGSITADPDGTDANNRAEATVMVRGKPVVWYVARQPGVLARLLTAQGVRVRNLPPEALPVTAAGLRETAAVILDDVPAIRLSPAQTAALRDYVGRLGGGLIAVGGPNSYGVGGYAGTPLEEVLPVSMDVRHRLAIPSMAIILIIDTSGSMGAFGTQIAKVELAKETAQSVIDLLGERDLLGVISFDQEARWLAVPTEARNRDRVMEQVSRMQAGGGTNMYPAIRLAFDYLRRSPAKVRHVIVLSDGQTDPGDFQTLLRRMAADKITTSAVAIGADADLELMQHVARWGGGRSYATRDLYTIPQILTAEALIASRAYLVEERFTPQTVRAGLVDDFALPALRGYVATAPKPASAVHLVSTQDDPVLATWQFGIGRAVAFTSDATARWAAEWMTWTDAGRFWSRLVRWASRGETDDLQVAVDHQGDAATVIADAVTADGTPLDGLDVQAGISGPVSTQIPLVQTAPGRYEARAQLTAPGAYALAVTARDTAGRVRVRTAGFVVPYSPELRDLTVNRALLAHIAETTGGRLLDDPAAAVVPVRTTRSAANSWPLFAGTALGLFVVEISVRRMPAIAHQLGMLLGAIRSRAGKPPTAQEIEEERQYAEADRWKFVEPDAAASESMEQAARLYIARLKAAQKEDRRERGNPHVGGADSGRSAGTPTPGPPARGGARERDA</sequence>
<reference evidence="4 5" key="1">
    <citation type="journal article" date="2019" name="Nat. Microbiol.">
        <title>Mediterranean grassland soil C-N compound turnover is dependent on rainfall and depth, and is mediated by genomically divergent microorganisms.</title>
        <authorList>
            <person name="Diamond S."/>
            <person name="Andeer P.F."/>
            <person name="Li Z."/>
            <person name="Crits-Christoph A."/>
            <person name="Burstein D."/>
            <person name="Anantharaman K."/>
            <person name="Lane K.R."/>
            <person name="Thomas B.C."/>
            <person name="Pan C."/>
            <person name="Northen T.R."/>
            <person name="Banfield J.F."/>
        </authorList>
    </citation>
    <scope>NUCLEOTIDE SEQUENCE [LARGE SCALE GENOMIC DNA]</scope>
    <source>
        <strain evidence="4">NP_4</strain>
    </source>
</reference>
<evidence type="ECO:0000313" key="4">
    <source>
        <dbReference type="EMBL" id="TMJ02968.1"/>
    </source>
</evidence>
<dbReference type="AlphaFoldDB" id="A0A537L4P2"/>
<dbReference type="SMART" id="SM00327">
    <property type="entry name" value="VWA"/>
    <property type="match status" value="2"/>
</dbReference>
<feature type="compositionally biased region" description="Basic and acidic residues" evidence="1">
    <location>
        <begin position="957"/>
        <end position="967"/>
    </location>
</feature>
<proteinExistence type="predicted"/>
<dbReference type="SUPFAM" id="SSF52317">
    <property type="entry name" value="Class I glutamine amidotransferase-like"/>
    <property type="match status" value="1"/>
</dbReference>
<evidence type="ECO:0000313" key="5">
    <source>
        <dbReference type="Proteomes" id="UP000319353"/>
    </source>
</evidence>
<dbReference type="InterPro" id="IPR010768">
    <property type="entry name" value="GATase1-like"/>
</dbReference>
<dbReference type="InterPro" id="IPR002035">
    <property type="entry name" value="VWF_A"/>
</dbReference>
<feature type="domain" description="VWFA" evidence="3">
    <location>
        <begin position="461"/>
        <end position="632"/>
    </location>
</feature>
<dbReference type="Gene3D" id="3.40.50.880">
    <property type="match status" value="1"/>
</dbReference>
<evidence type="ECO:0000256" key="1">
    <source>
        <dbReference type="SAM" id="MobiDB-lite"/>
    </source>
</evidence>
<dbReference type="Pfam" id="PF07090">
    <property type="entry name" value="GATase1_like"/>
    <property type="match status" value="1"/>
</dbReference>
<feature type="transmembrane region" description="Helical" evidence="2">
    <location>
        <begin position="65"/>
        <end position="85"/>
    </location>
</feature>
<keyword evidence="2" id="KW-0472">Membrane</keyword>
<accession>A0A537L4P2</accession>
<dbReference type="PROSITE" id="PS50234">
    <property type="entry name" value="VWFA"/>
    <property type="match status" value="1"/>
</dbReference>
<dbReference type="Pfam" id="PF13519">
    <property type="entry name" value="VWA_2"/>
    <property type="match status" value="1"/>
</dbReference>
<dbReference type="PANTHER" id="PTHR37947">
    <property type="entry name" value="BLL2462 PROTEIN"/>
    <property type="match status" value="1"/>
</dbReference>
<protein>
    <submittedName>
        <fullName evidence="4">VWA domain-containing protein</fullName>
    </submittedName>
</protein>
<dbReference type="Gene3D" id="3.40.50.410">
    <property type="entry name" value="von Willebrand factor, type A domain"/>
    <property type="match status" value="2"/>
</dbReference>
<dbReference type="InterPro" id="IPR029062">
    <property type="entry name" value="Class_I_gatase-like"/>
</dbReference>
<dbReference type="Proteomes" id="UP000319353">
    <property type="component" value="Unassembled WGS sequence"/>
</dbReference>
<gene>
    <name evidence="4" type="ORF">E6H01_05975</name>
</gene>
<keyword evidence="2" id="KW-1133">Transmembrane helix</keyword>
<feature type="transmembrane region" description="Helical" evidence="2">
    <location>
        <begin position="97"/>
        <end position="115"/>
    </location>
</feature>
<evidence type="ECO:0000259" key="3">
    <source>
        <dbReference type="PROSITE" id="PS50234"/>
    </source>
</evidence>
<dbReference type="EMBL" id="VBAL01000066">
    <property type="protein sequence ID" value="TMJ02968.1"/>
    <property type="molecule type" value="Genomic_DNA"/>
</dbReference>
<dbReference type="InterPro" id="IPR036465">
    <property type="entry name" value="vWFA_dom_sf"/>
</dbReference>
<feature type="region of interest" description="Disordered" evidence="1">
    <location>
        <begin position="957"/>
        <end position="997"/>
    </location>
</feature>